<dbReference type="RefSeq" id="XP_064657306.1">
    <property type="nucleotide sequence ID" value="XM_064804536.1"/>
</dbReference>
<evidence type="ECO:0000256" key="4">
    <source>
        <dbReference type="SAM" id="MobiDB-lite"/>
    </source>
</evidence>
<feature type="compositionally biased region" description="Acidic residues" evidence="4">
    <location>
        <begin position="98"/>
        <end position="109"/>
    </location>
</feature>
<evidence type="ECO:0000313" key="6">
    <source>
        <dbReference type="Proteomes" id="UP001337655"/>
    </source>
</evidence>
<evidence type="ECO:0000256" key="1">
    <source>
        <dbReference type="ARBA" id="ARBA00009574"/>
    </source>
</evidence>
<accession>A0AAV9P8A7</accession>
<dbReference type="GeneID" id="89928635"/>
<evidence type="ECO:0000313" key="5">
    <source>
        <dbReference type="EMBL" id="KAK5167600.1"/>
    </source>
</evidence>
<dbReference type="GO" id="GO:0035493">
    <property type="term" value="P:SNARE complex assembly"/>
    <property type="evidence" value="ECO:0007669"/>
    <property type="project" value="TreeGrafter"/>
</dbReference>
<comment type="caution">
    <text evidence="5">The sequence shown here is derived from an EMBL/GenBank/DDBJ whole genome shotgun (WGS) entry which is preliminary data.</text>
</comment>
<dbReference type="GO" id="GO:0000323">
    <property type="term" value="C:lytic vacuole"/>
    <property type="evidence" value="ECO:0007669"/>
    <property type="project" value="TreeGrafter"/>
</dbReference>
<organism evidence="5 6">
    <name type="scientific">Saxophila tyrrhenica</name>
    <dbReference type="NCBI Taxonomy" id="1690608"/>
    <lineage>
        <taxon>Eukaryota</taxon>
        <taxon>Fungi</taxon>
        <taxon>Dikarya</taxon>
        <taxon>Ascomycota</taxon>
        <taxon>Pezizomycotina</taxon>
        <taxon>Dothideomycetes</taxon>
        <taxon>Dothideomycetidae</taxon>
        <taxon>Mycosphaerellales</taxon>
        <taxon>Extremaceae</taxon>
        <taxon>Saxophila</taxon>
    </lineage>
</organism>
<dbReference type="GO" id="GO:0032991">
    <property type="term" value="C:protein-containing complex"/>
    <property type="evidence" value="ECO:0007669"/>
    <property type="project" value="UniProtKB-ARBA"/>
</dbReference>
<comment type="similarity">
    <text evidence="1">Belongs to the ATG14 family.</text>
</comment>
<feature type="compositionally biased region" description="Basic and acidic residues" evidence="4">
    <location>
        <begin position="67"/>
        <end position="85"/>
    </location>
</feature>
<name>A0AAV9P8A7_9PEZI</name>
<feature type="region of interest" description="Disordered" evidence="4">
    <location>
        <begin position="608"/>
        <end position="671"/>
    </location>
</feature>
<evidence type="ECO:0000256" key="2">
    <source>
        <dbReference type="ARBA" id="ARBA00013807"/>
    </source>
</evidence>
<dbReference type="GO" id="GO:0000149">
    <property type="term" value="F:SNARE binding"/>
    <property type="evidence" value="ECO:0007669"/>
    <property type="project" value="TreeGrafter"/>
</dbReference>
<dbReference type="EMBL" id="JAVRRT010000011">
    <property type="protein sequence ID" value="KAK5167600.1"/>
    <property type="molecule type" value="Genomic_DNA"/>
</dbReference>
<keyword evidence="3" id="KW-0175">Coiled coil</keyword>
<dbReference type="PANTHER" id="PTHR15157">
    <property type="entry name" value="UV RADIATION RESISTANCE-ASSOCIATED GENE PROTEIN"/>
    <property type="match status" value="1"/>
</dbReference>
<feature type="region of interest" description="Disordered" evidence="4">
    <location>
        <begin position="32"/>
        <end position="153"/>
    </location>
</feature>
<feature type="compositionally biased region" description="Basic and acidic residues" evidence="4">
    <location>
        <begin position="610"/>
        <end position="630"/>
    </location>
</feature>
<sequence>MASSASVRRDRSYLLPSNRSKLRNLSSISLRNVTLDTPASPAARRRGKTIDDDALPNTLQSPAKLVALRERENKRGALEHSRSSSDLRAATGGTAVSDDGDEAGEDGFEGPENGSPLKSRGKARQSQGTRPRMPGRMRRRSTLEWAHSTPQRRQERLERALEERMVDVFFSLHVLGVEEPIYVSETVAKTMNATFRHLDLETCGPGVLRSQRLVVKVWVRSKKANGWKQLLDLDVHLEGLQYLGKNLDALDNPLPQNALLFHMTDGIYMPPTSLTAFRPAHSGAPPLPARSMSSRILATSSFDALLRLAKLDDSIQDALATRNKLALDLENLLAANRVVLEERDKVAEAHDRLKTIEYAKSLVQKQVDKARIQIDEKRASLSKRRQLMSQDLSARKHRLSDMQATRSDLALSHTSHDVLQKAIRGQRRRIISTLQTIYPISPLPSSKPLQFAIRSLHLPDSDALDTSPPVDPSTTPETIAAALGYAAHILQLLAYYLRSPLPYPVTPRASSSTISDPISKLPTSASTTQRYEDEVKLRTYPLYSRGVPRFRFEYAVFLLNKDVQILLEECFGVKVMDVRQTAANLGLLVYVATAGEGELPARKAGGVRGLMRDRGGSSDTVDGKNVKDDGASGFKGIVRKKAEGREAPTGGGGIAKGAVESLRRNMGQNGS</sequence>
<dbReference type="InterPro" id="IPR018791">
    <property type="entry name" value="UV_resistance/autophagy_Atg14"/>
</dbReference>
<dbReference type="PANTHER" id="PTHR15157:SF5">
    <property type="entry name" value="UV RADIATION RESISTANCE-ASSOCIATED GENE PROTEIN"/>
    <property type="match status" value="1"/>
</dbReference>
<dbReference type="GO" id="GO:0005768">
    <property type="term" value="C:endosome"/>
    <property type="evidence" value="ECO:0007669"/>
    <property type="project" value="TreeGrafter"/>
</dbReference>
<proteinExistence type="inferred from homology"/>
<keyword evidence="6" id="KW-1185">Reference proteome</keyword>
<evidence type="ECO:0000256" key="3">
    <source>
        <dbReference type="ARBA" id="ARBA00023054"/>
    </source>
</evidence>
<dbReference type="AlphaFoldDB" id="A0AAV9P8A7"/>
<protein>
    <recommendedName>
        <fullName evidence="2">Autophagy-related protein 14</fullName>
    </recommendedName>
</protein>
<dbReference type="Proteomes" id="UP001337655">
    <property type="component" value="Unassembled WGS sequence"/>
</dbReference>
<gene>
    <name evidence="5" type="ORF">LTR77_007299</name>
</gene>
<dbReference type="Pfam" id="PF10186">
    <property type="entry name" value="ATG14"/>
    <property type="match status" value="1"/>
</dbReference>
<reference evidence="5 6" key="1">
    <citation type="submission" date="2023-08" db="EMBL/GenBank/DDBJ databases">
        <title>Black Yeasts Isolated from many extreme environments.</title>
        <authorList>
            <person name="Coleine C."/>
            <person name="Stajich J.E."/>
            <person name="Selbmann L."/>
        </authorList>
    </citation>
    <scope>NUCLEOTIDE SEQUENCE [LARGE SCALE GENOMIC DNA]</scope>
    <source>
        <strain evidence="5 6">CCFEE 5935</strain>
    </source>
</reference>